<reference evidence="9 10" key="1">
    <citation type="submission" date="2016-06" db="EMBL/GenBank/DDBJ databases">
        <title>Respiratory ammonification of nitrate coupled to the oxidation of elemental sulfur in deep-sea autotrophic thermophilic bacteria.</title>
        <authorList>
            <person name="Slobodkina G.B."/>
            <person name="Mardanov A.V."/>
            <person name="Ravin N.V."/>
            <person name="Frolova A.A."/>
            <person name="Viryasiv M.B."/>
            <person name="Chernyh N.A."/>
            <person name="Bonch-Osmolovskaya E.A."/>
            <person name="Slobodkin A.I."/>
        </authorList>
    </citation>
    <scope>NUCLEOTIDE SEQUENCE [LARGE SCALE GENOMIC DNA]</scope>
    <source>
        <strain evidence="9 10">S69</strain>
    </source>
</reference>
<dbReference type="PROSITE" id="PS51781">
    <property type="entry name" value="SH3B"/>
    <property type="match status" value="1"/>
</dbReference>
<keyword evidence="3" id="KW-0732">Signal</keyword>
<feature type="coiled-coil region" evidence="6">
    <location>
        <begin position="102"/>
        <end position="195"/>
    </location>
</feature>
<protein>
    <submittedName>
        <fullName evidence="9">SH3 domain protein</fullName>
    </submittedName>
</protein>
<dbReference type="Gene3D" id="2.30.30.40">
    <property type="entry name" value="SH3 Domains"/>
    <property type="match status" value="1"/>
</dbReference>
<accession>A0A1B9F5Q5</accession>
<keyword evidence="10" id="KW-1185">Reference proteome</keyword>
<evidence type="ECO:0000256" key="3">
    <source>
        <dbReference type="ARBA" id="ARBA00022729"/>
    </source>
</evidence>
<evidence type="ECO:0000256" key="7">
    <source>
        <dbReference type="SAM" id="Phobius"/>
    </source>
</evidence>
<evidence type="ECO:0000256" key="1">
    <source>
        <dbReference type="ARBA" id="ARBA00004167"/>
    </source>
</evidence>
<dbReference type="InterPro" id="IPR016476">
    <property type="entry name" value="SH3_dom_pro"/>
</dbReference>
<dbReference type="Pfam" id="PF08239">
    <property type="entry name" value="SH3_3"/>
    <property type="match status" value="1"/>
</dbReference>
<evidence type="ECO:0000256" key="6">
    <source>
        <dbReference type="SAM" id="Coils"/>
    </source>
</evidence>
<dbReference type="SMART" id="SM00287">
    <property type="entry name" value="SH3b"/>
    <property type="match status" value="1"/>
</dbReference>
<name>A0A1B9F5Q5_9BACT</name>
<dbReference type="STRING" id="1156395.DBT_1400"/>
<evidence type="ECO:0000256" key="2">
    <source>
        <dbReference type="ARBA" id="ARBA00022692"/>
    </source>
</evidence>
<dbReference type="Proteomes" id="UP000093080">
    <property type="component" value="Unassembled WGS sequence"/>
</dbReference>
<feature type="domain" description="SH3b" evidence="8">
    <location>
        <begin position="32"/>
        <end position="96"/>
    </location>
</feature>
<evidence type="ECO:0000313" key="10">
    <source>
        <dbReference type="Proteomes" id="UP000093080"/>
    </source>
</evidence>
<evidence type="ECO:0000256" key="4">
    <source>
        <dbReference type="ARBA" id="ARBA00022989"/>
    </source>
</evidence>
<comment type="caution">
    <text evidence="9">The sequence shown here is derived from an EMBL/GenBank/DDBJ whole genome shotgun (WGS) entry which is preliminary data.</text>
</comment>
<keyword evidence="5 7" id="KW-0472">Membrane</keyword>
<organism evidence="9 10">
    <name type="scientific">Dissulfuribacter thermophilus</name>
    <dbReference type="NCBI Taxonomy" id="1156395"/>
    <lineage>
        <taxon>Bacteria</taxon>
        <taxon>Pseudomonadati</taxon>
        <taxon>Thermodesulfobacteriota</taxon>
        <taxon>Dissulfuribacteria</taxon>
        <taxon>Dissulfuribacterales</taxon>
        <taxon>Dissulfuribacteraceae</taxon>
        <taxon>Dissulfuribacter</taxon>
    </lineage>
</organism>
<feature type="transmembrane region" description="Helical" evidence="7">
    <location>
        <begin position="200"/>
        <end position="219"/>
    </location>
</feature>
<gene>
    <name evidence="9" type="ORF">DBT_1400</name>
</gene>
<keyword evidence="2 7" id="KW-0812">Transmembrane</keyword>
<dbReference type="NCBIfam" id="TIGR04211">
    <property type="entry name" value="SH3_and_anchor"/>
    <property type="match status" value="1"/>
</dbReference>
<dbReference type="AlphaFoldDB" id="A0A1B9F5Q5"/>
<sequence>MGFVMRNFNMFKAVWLIVTCCFLFPSTLLALEGKYYVVPKAELPIRSGKGTNYKILAIVKEGTSVEVLREDGPWANVRLADGKEGWILSRYLSSEEPPRKQVKMLRDQLSLLKNELSSTQTRLAKLREQLKACEAEKEGCLAKQSDITNKYNLLLTDSKNVTTLKAKYEKQLLEIDRLKNELTILRRENSQLKNDQNVKWFLAGSGVLILGWIVGYLLGRRRKRRFSTLL</sequence>
<evidence type="ECO:0000256" key="5">
    <source>
        <dbReference type="ARBA" id="ARBA00023136"/>
    </source>
</evidence>
<keyword evidence="4 7" id="KW-1133">Transmembrane helix</keyword>
<evidence type="ECO:0000313" key="9">
    <source>
        <dbReference type="EMBL" id="OCC15277.1"/>
    </source>
</evidence>
<dbReference type="InterPro" id="IPR003646">
    <property type="entry name" value="SH3-like_bac-type"/>
</dbReference>
<dbReference type="GO" id="GO:0016020">
    <property type="term" value="C:membrane"/>
    <property type="evidence" value="ECO:0007669"/>
    <property type="project" value="UniProtKB-SubCell"/>
</dbReference>
<dbReference type="OrthoDB" id="5418566at2"/>
<keyword evidence="6" id="KW-0175">Coiled coil</keyword>
<comment type="subcellular location">
    <subcellularLocation>
        <location evidence="1">Membrane</location>
        <topology evidence="1">Single-pass membrane protein</topology>
    </subcellularLocation>
</comment>
<dbReference type="EMBL" id="MAGO01000006">
    <property type="protein sequence ID" value="OCC15277.1"/>
    <property type="molecule type" value="Genomic_DNA"/>
</dbReference>
<proteinExistence type="predicted"/>
<evidence type="ECO:0000259" key="8">
    <source>
        <dbReference type="PROSITE" id="PS51781"/>
    </source>
</evidence>